<gene>
    <name evidence="6" type="ORF">F992_03167</name>
</gene>
<keyword evidence="3" id="KW-0479">Metal-binding</keyword>
<keyword evidence="5" id="KW-0408">Iron</keyword>
<proteinExistence type="inferred from homology"/>
<evidence type="ECO:0000256" key="5">
    <source>
        <dbReference type="ARBA" id="ARBA00023004"/>
    </source>
</evidence>
<keyword evidence="4" id="KW-0560">Oxidoreductase</keyword>
<evidence type="ECO:0000256" key="3">
    <source>
        <dbReference type="ARBA" id="ARBA00022723"/>
    </source>
</evidence>
<organism evidence="6 7">
    <name type="scientific">Acinetobacter modestus</name>
    <dbReference type="NCBI Taxonomy" id="1776740"/>
    <lineage>
        <taxon>Bacteria</taxon>
        <taxon>Pseudomonadati</taxon>
        <taxon>Pseudomonadota</taxon>
        <taxon>Gammaproteobacteria</taxon>
        <taxon>Moraxellales</taxon>
        <taxon>Moraxellaceae</taxon>
        <taxon>Acinetobacter</taxon>
    </lineage>
</organism>
<comment type="similarity">
    <text evidence="2">Belongs to the carotenoid oxygenase family.</text>
</comment>
<name>A0ABP2TSV2_9GAMM</name>
<dbReference type="PANTHER" id="PTHR10543:SF89">
    <property type="entry name" value="CAROTENOID 9,10(9',10')-CLEAVAGE DIOXYGENASE 1"/>
    <property type="match status" value="1"/>
</dbReference>
<evidence type="ECO:0008006" key="8">
    <source>
        <dbReference type="Google" id="ProtNLM"/>
    </source>
</evidence>
<sequence length="491" mass="56687">MKDLADQKAIHNYPKMTVLKSLKNVVKQKIIRIIGLFLRRHASGNEKDIYQKIVYRPVNETEISNFKVTGEIPKHLHGLLLRIGSNPIYVKKPTLFEWYLGDGMVHGLKLQNGEAIWFKSKMIATDIVQENKKQQSIQGYRRGAHDVINTNIFKHAGKLWAVIEAGAFPICLDYELNAERYQLFNSDADLPFTAHPRKDQKTEHLHAICYDALDRKNAYYQVIDGKGELIHVTQIFLQHGPMIHDCLITQQDVIVFDFPLTFSLTRLFTGKSVPYQWNEQHQARIGILAKYGEAESIRWINVAPCFIFHAANAFRDDKSQIILDVLVHKNDFEHSQHAAYEDQHAILERWIIDSNLKSISRIIVDTDIQEFPKIDERYTGNSYRYLYTLGFPQDGLFNVLKIHDLVLETNRTYDFGQQWVMGEVTFVPEHAQSAEGQGYLMTYLHHIHSEASKVAILKVKGVEMSVQAEIELGVRVPLGFHCNWISFEKEE</sequence>
<protein>
    <recommendedName>
        <fullName evidence="8">Dioxygenase</fullName>
    </recommendedName>
</protein>
<dbReference type="GeneID" id="92836511"/>
<evidence type="ECO:0000313" key="7">
    <source>
        <dbReference type="Proteomes" id="UP000013190"/>
    </source>
</evidence>
<comment type="caution">
    <text evidence="6">The sequence shown here is derived from an EMBL/GenBank/DDBJ whole genome shotgun (WGS) entry which is preliminary data.</text>
</comment>
<reference evidence="7" key="1">
    <citation type="submission" date="2013-02" db="EMBL/GenBank/DDBJ databases">
        <title>The Genome Sequence of Acinetobacter sp. NIPH 236.</title>
        <authorList>
            <consortium name="The Broad Institute Genome Sequencing Platform"/>
            <consortium name="The Broad Institute Genome Sequencing Center for Infectious Disease"/>
            <person name="Cerqueira G."/>
            <person name="Feldgarden M."/>
            <person name="Courvalin P."/>
            <person name="Perichon B."/>
            <person name="Grillot-Courvalin C."/>
            <person name="Clermont D."/>
            <person name="Rocha E."/>
            <person name="Yoon E.-J."/>
            <person name="Nemec A."/>
            <person name="Walker B."/>
            <person name="Young S.K."/>
            <person name="Zeng Q."/>
            <person name="Gargeya S."/>
            <person name="Fitzgerald M."/>
            <person name="Haas B."/>
            <person name="Abouelleil A."/>
            <person name="Alvarado L."/>
            <person name="Arachchi H.M."/>
            <person name="Berlin A.M."/>
            <person name="Chapman S.B."/>
            <person name="Dewar J."/>
            <person name="Goldberg J."/>
            <person name="Griggs A."/>
            <person name="Gujja S."/>
            <person name="Hansen M."/>
            <person name="Howarth C."/>
            <person name="Imamovic A."/>
            <person name="Larimer J."/>
            <person name="McCowan C."/>
            <person name="Murphy C."/>
            <person name="Neiman D."/>
            <person name="Pearson M."/>
            <person name="Priest M."/>
            <person name="Roberts A."/>
            <person name="Saif S."/>
            <person name="Shea T."/>
            <person name="Sisk P."/>
            <person name="Sykes S."/>
            <person name="Wortman J."/>
            <person name="Nusbaum C."/>
            <person name="Birren B."/>
        </authorList>
    </citation>
    <scope>NUCLEOTIDE SEQUENCE [LARGE SCALE GENOMIC DNA]</scope>
    <source>
        <strain evidence="7">NIPH 236</strain>
    </source>
</reference>
<dbReference type="Pfam" id="PF03055">
    <property type="entry name" value="RPE65"/>
    <property type="match status" value="1"/>
</dbReference>
<reference evidence="6 7" key="2">
    <citation type="journal article" date="2016" name="Int. J. Syst. Evol. Microbiol.">
        <title>Taxonomy of haemolytic and/or proteolytic strains of the genus Acinetobacter with the proposal of Acinetobacter courvalinii sp. nov. (genomic species 14 sensu Bouvet &amp; Jeanjean), Acinetobacter dispersus sp. nov. (genomic species 17), Acinetobacter modestus sp. nov., Acinetobacter proteolyticus sp. nov. and Acinetobacter vivianii sp. nov.</title>
        <authorList>
            <person name="Nemec A."/>
            <person name="Radolfova-Krizova L."/>
            <person name="Maixnerova M."/>
            <person name="Vrestiakova E."/>
            <person name="Jezek P."/>
            <person name="Sedo O."/>
        </authorList>
    </citation>
    <scope>NUCLEOTIDE SEQUENCE [LARGE SCALE GENOMIC DNA]</scope>
    <source>
        <strain evidence="6 7">NIPH 236</strain>
    </source>
</reference>
<dbReference type="Proteomes" id="UP000013190">
    <property type="component" value="Unassembled WGS sequence"/>
</dbReference>
<evidence type="ECO:0000256" key="4">
    <source>
        <dbReference type="ARBA" id="ARBA00023002"/>
    </source>
</evidence>
<dbReference type="EMBL" id="APOJ01000032">
    <property type="protein sequence ID" value="ENU25431.1"/>
    <property type="molecule type" value="Genomic_DNA"/>
</dbReference>
<accession>A0ABP2TSV2</accession>
<dbReference type="PANTHER" id="PTHR10543">
    <property type="entry name" value="BETA-CAROTENE DIOXYGENASE"/>
    <property type="match status" value="1"/>
</dbReference>
<evidence type="ECO:0000256" key="2">
    <source>
        <dbReference type="ARBA" id="ARBA00006787"/>
    </source>
</evidence>
<evidence type="ECO:0000313" key="6">
    <source>
        <dbReference type="EMBL" id="ENU25431.1"/>
    </source>
</evidence>
<comment type="cofactor">
    <cofactor evidence="1">
        <name>Fe(2+)</name>
        <dbReference type="ChEBI" id="CHEBI:29033"/>
    </cofactor>
</comment>
<dbReference type="InterPro" id="IPR004294">
    <property type="entry name" value="Carotenoid_Oase"/>
</dbReference>
<keyword evidence="7" id="KW-1185">Reference proteome</keyword>
<dbReference type="RefSeq" id="WP_004664496.1">
    <property type="nucleotide sequence ID" value="NZ_BMDV01000004.1"/>
</dbReference>
<evidence type="ECO:0000256" key="1">
    <source>
        <dbReference type="ARBA" id="ARBA00001954"/>
    </source>
</evidence>